<evidence type="ECO:0000313" key="2">
    <source>
        <dbReference type="Proteomes" id="UP000216300"/>
    </source>
</evidence>
<comment type="caution">
    <text evidence="1">The sequence shown here is derived from an EMBL/GenBank/DDBJ whole genome shotgun (WGS) entry which is preliminary data.</text>
</comment>
<evidence type="ECO:0000313" key="1">
    <source>
        <dbReference type="EMBL" id="OYN88566.1"/>
    </source>
</evidence>
<gene>
    <name evidence="1" type="ORF">CGZ91_13215</name>
</gene>
<dbReference type="Proteomes" id="UP000216300">
    <property type="component" value="Unassembled WGS sequence"/>
</dbReference>
<dbReference type="EMBL" id="NMVJ01000011">
    <property type="protein sequence ID" value="OYN88566.1"/>
    <property type="molecule type" value="Genomic_DNA"/>
</dbReference>
<reference evidence="1 2" key="1">
    <citation type="submission" date="2017-07" db="EMBL/GenBank/DDBJ databases">
        <title>Draft whole genome sequences of clinical Proprionibacteriaceae strains.</title>
        <authorList>
            <person name="Bernier A.-M."/>
            <person name="Bernard K."/>
            <person name="Domingo M.-C."/>
        </authorList>
    </citation>
    <scope>NUCLEOTIDE SEQUENCE [LARGE SCALE GENOMIC DNA]</scope>
    <source>
        <strain evidence="1 2">NML 150081</strain>
    </source>
</reference>
<name>A0A255EAM5_9ACTN</name>
<proteinExistence type="predicted"/>
<sequence length="80" mass="8398">MRQVNLFERAASDPQSPRLLVELARRGVAVVAHQSEAAALQSAALAAGAHVEVINRLVVLAADSEAAATASEQHYGPRVI</sequence>
<dbReference type="AlphaFoldDB" id="A0A255EAM5"/>
<keyword evidence="2" id="KW-1185">Reference proteome</keyword>
<dbReference type="RefSeq" id="WP_094455872.1">
    <property type="nucleotide sequence ID" value="NZ_NMVJ01000011.1"/>
</dbReference>
<protein>
    <submittedName>
        <fullName evidence="1">Uncharacterized protein</fullName>
    </submittedName>
</protein>
<accession>A0A255EAM5</accession>
<organism evidence="1 2">
    <name type="scientific">Parenemella sanctibonifatiensis</name>
    <dbReference type="NCBI Taxonomy" id="2016505"/>
    <lineage>
        <taxon>Bacteria</taxon>
        <taxon>Bacillati</taxon>
        <taxon>Actinomycetota</taxon>
        <taxon>Actinomycetes</taxon>
        <taxon>Propionibacteriales</taxon>
        <taxon>Propionibacteriaceae</taxon>
        <taxon>Parenemella</taxon>
    </lineage>
</organism>